<evidence type="ECO:0000313" key="8">
    <source>
        <dbReference type="EMBL" id="CAI9787493.1"/>
    </source>
</evidence>
<comment type="similarity">
    <text evidence="2 6">Belongs to the drug/metabolite transporter (DMT) superfamily. Plant drug/metabolite exporter (P-DME) (TC 2.A.7.4) family.</text>
</comment>
<feature type="transmembrane region" description="Helical" evidence="6">
    <location>
        <begin position="320"/>
        <end position="339"/>
    </location>
</feature>
<evidence type="ECO:0000313" key="9">
    <source>
        <dbReference type="Proteomes" id="UP000834106"/>
    </source>
</evidence>
<feature type="domain" description="EamA" evidence="7">
    <location>
        <begin position="201"/>
        <end position="339"/>
    </location>
</feature>
<organism evidence="8 9">
    <name type="scientific">Fraxinus pennsylvanica</name>
    <dbReference type="NCBI Taxonomy" id="56036"/>
    <lineage>
        <taxon>Eukaryota</taxon>
        <taxon>Viridiplantae</taxon>
        <taxon>Streptophyta</taxon>
        <taxon>Embryophyta</taxon>
        <taxon>Tracheophyta</taxon>
        <taxon>Spermatophyta</taxon>
        <taxon>Magnoliopsida</taxon>
        <taxon>eudicotyledons</taxon>
        <taxon>Gunneridae</taxon>
        <taxon>Pentapetalae</taxon>
        <taxon>asterids</taxon>
        <taxon>lamiids</taxon>
        <taxon>Lamiales</taxon>
        <taxon>Oleaceae</taxon>
        <taxon>Oleeae</taxon>
        <taxon>Fraxinus</taxon>
    </lineage>
</organism>
<dbReference type="InterPro" id="IPR000620">
    <property type="entry name" value="EamA_dom"/>
</dbReference>
<feature type="transmembrane region" description="Helical" evidence="6">
    <location>
        <begin position="231"/>
        <end position="252"/>
    </location>
</feature>
<keyword evidence="9" id="KW-1185">Reference proteome</keyword>
<dbReference type="PANTHER" id="PTHR31218">
    <property type="entry name" value="WAT1-RELATED PROTEIN"/>
    <property type="match status" value="1"/>
</dbReference>
<dbReference type="Proteomes" id="UP000834106">
    <property type="component" value="Chromosome 23"/>
</dbReference>
<evidence type="ECO:0000259" key="7">
    <source>
        <dbReference type="Pfam" id="PF00892"/>
    </source>
</evidence>
<evidence type="ECO:0000256" key="6">
    <source>
        <dbReference type="RuleBase" id="RU363077"/>
    </source>
</evidence>
<accession>A0AAD2AFY9</accession>
<dbReference type="AlphaFoldDB" id="A0AAD2AFY9"/>
<feature type="transmembrane region" description="Helical" evidence="6">
    <location>
        <begin position="17"/>
        <end position="38"/>
    </location>
</feature>
<evidence type="ECO:0000256" key="5">
    <source>
        <dbReference type="ARBA" id="ARBA00023136"/>
    </source>
</evidence>
<gene>
    <name evidence="8" type="ORF">FPE_LOCUS34923</name>
</gene>
<feature type="transmembrane region" description="Helical" evidence="6">
    <location>
        <begin position="77"/>
        <end position="95"/>
    </location>
</feature>
<dbReference type="Pfam" id="PF00892">
    <property type="entry name" value="EamA"/>
    <property type="match status" value="2"/>
</dbReference>
<proteinExistence type="inferred from homology"/>
<dbReference type="GO" id="GO:0022857">
    <property type="term" value="F:transmembrane transporter activity"/>
    <property type="evidence" value="ECO:0007669"/>
    <property type="project" value="InterPro"/>
</dbReference>
<feature type="transmembrane region" description="Helical" evidence="6">
    <location>
        <begin position="148"/>
        <end position="168"/>
    </location>
</feature>
<keyword evidence="4 6" id="KW-1133">Transmembrane helix</keyword>
<feature type="transmembrane region" description="Helical" evidence="6">
    <location>
        <begin position="199"/>
        <end position="219"/>
    </location>
</feature>
<keyword evidence="3 6" id="KW-0812">Transmembrane</keyword>
<evidence type="ECO:0000256" key="2">
    <source>
        <dbReference type="ARBA" id="ARBA00007635"/>
    </source>
</evidence>
<dbReference type="GO" id="GO:0016020">
    <property type="term" value="C:membrane"/>
    <property type="evidence" value="ECO:0007669"/>
    <property type="project" value="UniProtKB-SubCell"/>
</dbReference>
<sequence>MEGKNCLSNFFEKAKPYIAMISLQFGYAGMNIITKVSLNRGMSHYVLVVYRHAFATAVIPLLLYLKGKVNALKNSERIYLTLTCLCHCSYPFALVLERPVIDQNFYYAGLKFTSPTFSCAMSNILPAMTFVMAVLCRMEKLDMKKVRCQAKVVGTIVTVGGAMLMTVYKGRVINMVWSNFVHTRTSNVPDTIEATDKDWVKGSILLIIATLAWASFFILQAHTLKKYTAHLSLTALVCFMGTLQSIAITFVMEHKSSAWAIGWDMNLLAAAYAGIVSSSIAYYVQGLVMKKRGPVFVTAFSPLMMIVVAIMGSFILAEKIYVGGVLGAVLIVIGLYSVLWGKYKEYKEKEAREEIPEPVKLGITGNNHTMMIVDIEANIEMRRLETKKVLSFPAIAISAPMPQPPMIAMETPKP</sequence>
<reference evidence="8" key="1">
    <citation type="submission" date="2023-05" db="EMBL/GenBank/DDBJ databases">
        <authorList>
            <person name="Huff M."/>
        </authorList>
    </citation>
    <scope>NUCLEOTIDE SEQUENCE</scope>
</reference>
<comment type="subcellular location">
    <subcellularLocation>
        <location evidence="1 6">Membrane</location>
        <topology evidence="1 6">Multi-pass membrane protein</topology>
    </subcellularLocation>
</comment>
<feature type="domain" description="EamA" evidence="7">
    <location>
        <begin position="17"/>
        <end position="166"/>
    </location>
</feature>
<dbReference type="InterPro" id="IPR030184">
    <property type="entry name" value="WAT1-related"/>
</dbReference>
<dbReference type="SUPFAM" id="SSF103481">
    <property type="entry name" value="Multidrug resistance efflux transporter EmrE"/>
    <property type="match status" value="1"/>
</dbReference>
<feature type="transmembrane region" description="Helical" evidence="6">
    <location>
        <begin position="258"/>
        <end position="283"/>
    </location>
</feature>
<evidence type="ECO:0000256" key="4">
    <source>
        <dbReference type="ARBA" id="ARBA00022989"/>
    </source>
</evidence>
<feature type="transmembrane region" description="Helical" evidence="6">
    <location>
        <begin position="115"/>
        <end position="136"/>
    </location>
</feature>
<feature type="transmembrane region" description="Helical" evidence="6">
    <location>
        <begin position="44"/>
        <end position="65"/>
    </location>
</feature>
<protein>
    <recommendedName>
        <fullName evidence="6">WAT1-related protein</fullName>
    </recommendedName>
</protein>
<name>A0AAD2AFY9_9LAMI</name>
<dbReference type="InterPro" id="IPR037185">
    <property type="entry name" value="EmrE-like"/>
</dbReference>
<feature type="transmembrane region" description="Helical" evidence="6">
    <location>
        <begin position="295"/>
        <end position="314"/>
    </location>
</feature>
<dbReference type="EMBL" id="OU503058">
    <property type="protein sequence ID" value="CAI9787493.1"/>
    <property type="molecule type" value="Genomic_DNA"/>
</dbReference>
<keyword evidence="5 6" id="KW-0472">Membrane</keyword>
<evidence type="ECO:0000256" key="1">
    <source>
        <dbReference type="ARBA" id="ARBA00004141"/>
    </source>
</evidence>
<evidence type="ECO:0000256" key="3">
    <source>
        <dbReference type="ARBA" id="ARBA00022692"/>
    </source>
</evidence>